<accession>A0AA88KRP0</accession>
<dbReference type="GeneID" id="68099397"/>
<feature type="region of interest" description="Disordered" evidence="10">
    <location>
        <begin position="1"/>
        <end position="42"/>
    </location>
</feature>
<evidence type="ECO:0000313" key="12">
    <source>
        <dbReference type="EMBL" id="KAG2393412.1"/>
    </source>
</evidence>
<keyword evidence="13" id="KW-1185">Reference proteome</keyword>
<protein>
    <recommendedName>
        <fullName evidence="14">Mitochondrial carrier protein</fullName>
    </recommendedName>
</protein>
<comment type="subcellular location">
    <subcellularLocation>
        <location evidence="1">Membrane</location>
        <topology evidence="1">Multi-pass membrane protein</topology>
    </subcellularLocation>
</comment>
<comment type="similarity">
    <text evidence="2 9">Belongs to the mitochondrial carrier (TC 2.A.29) family.</text>
</comment>
<feature type="repeat" description="Solcar" evidence="8">
    <location>
        <begin position="257"/>
        <end position="352"/>
    </location>
</feature>
<dbReference type="AlphaFoldDB" id="A0AA88KRP0"/>
<dbReference type="PRINTS" id="PR00926">
    <property type="entry name" value="MITOCARRIER"/>
</dbReference>
<keyword evidence="4 8" id="KW-0812">Transmembrane</keyword>
<dbReference type="Gene3D" id="1.50.40.10">
    <property type="entry name" value="Mitochondrial carrier domain"/>
    <property type="match status" value="2"/>
</dbReference>
<evidence type="ECO:0000256" key="10">
    <source>
        <dbReference type="SAM" id="MobiDB-lite"/>
    </source>
</evidence>
<evidence type="ECO:0000256" key="6">
    <source>
        <dbReference type="ARBA" id="ARBA00022989"/>
    </source>
</evidence>
<keyword evidence="6 11" id="KW-1133">Transmembrane helix</keyword>
<feature type="transmembrane region" description="Helical" evidence="11">
    <location>
        <begin position="221"/>
        <end position="240"/>
    </location>
</feature>
<name>A0AA88KRP0_NAELO</name>
<feature type="transmembrane region" description="Helical" evidence="11">
    <location>
        <begin position="167"/>
        <end position="191"/>
    </location>
</feature>
<evidence type="ECO:0000256" key="1">
    <source>
        <dbReference type="ARBA" id="ARBA00004141"/>
    </source>
</evidence>
<evidence type="ECO:0000256" key="5">
    <source>
        <dbReference type="ARBA" id="ARBA00022737"/>
    </source>
</evidence>
<reference evidence="12 13" key="1">
    <citation type="journal article" date="2018" name="BMC Genomics">
        <title>The genome of Naegleria lovaniensis, the basis for a comparative approach to unravel pathogenicity factors of the human pathogenic amoeba N. fowleri.</title>
        <authorList>
            <person name="Liechti N."/>
            <person name="Schurch N."/>
            <person name="Bruggmann R."/>
            <person name="Wittwer M."/>
        </authorList>
    </citation>
    <scope>NUCLEOTIDE SEQUENCE [LARGE SCALE GENOMIC DNA]</scope>
    <source>
        <strain evidence="12 13">ATCC 30569</strain>
    </source>
</reference>
<dbReference type="PROSITE" id="PS50920">
    <property type="entry name" value="SOLCAR"/>
    <property type="match status" value="3"/>
</dbReference>
<feature type="transmembrane region" description="Helical" evidence="11">
    <location>
        <begin position="126"/>
        <end position="147"/>
    </location>
</feature>
<evidence type="ECO:0000256" key="4">
    <source>
        <dbReference type="ARBA" id="ARBA00022692"/>
    </source>
</evidence>
<keyword evidence="7 8" id="KW-0472">Membrane</keyword>
<sequence length="358" mass="40682">MTNKLSEDISPYPTPSPSITEQRLSDYSQHSSHPLRNHQTPPLVVKQKRDKTIHATAGSLSGMLAAITLAPLDVIRTRLMIQRIPHKAHYTHLPSQIHQQQHHAASPYRGVLGAMKHMIKTEGFTSLYKGLGTNLLGYVPNWAVYFTSYEHFKSSFAQSKLLKDHVMLNHLTSSMLSGVITSFVVSPMWVIKTRMQTQVEKQYTGIYHAFQEILRKEGIRGLYRGLTPSLFGTIHVGVQFPVYEFLKKELKKDTTFNNMTVIIIASSASKIIASMIAYPHEVLRSRLQDHAHGKDIQLAANYEPYKGMKDAIYRIWHEEGYRGFYRGMAANFVRVVPAAVLTLGSFELFSQYLHKKLD</sequence>
<feature type="repeat" description="Solcar" evidence="8">
    <location>
        <begin position="49"/>
        <end position="155"/>
    </location>
</feature>
<comment type="caution">
    <text evidence="12">The sequence shown here is derived from an EMBL/GenBank/DDBJ whole genome shotgun (WGS) entry which is preliminary data.</text>
</comment>
<gene>
    <name evidence="12" type="ORF">C9374_006943</name>
</gene>
<dbReference type="SUPFAM" id="SSF103506">
    <property type="entry name" value="Mitochondrial carrier"/>
    <property type="match status" value="1"/>
</dbReference>
<feature type="transmembrane region" description="Helical" evidence="11">
    <location>
        <begin position="260"/>
        <end position="278"/>
    </location>
</feature>
<dbReference type="GO" id="GO:0015215">
    <property type="term" value="F:nucleotide transmembrane transporter activity"/>
    <property type="evidence" value="ECO:0007669"/>
    <property type="project" value="UniProtKB-ARBA"/>
</dbReference>
<dbReference type="Pfam" id="PF00153">
    <property type="entry name" value="Mito_carr"/>
    <property type="match status" value="3"/>
</dbReference>
<keyword evidence="3 9" id="KW-0813">Transport</keyword>
<dbReference type="InterPro" id="IPR044712">
    <property type="entry name" value="SLC25A32-like"/>
</dbReference>
<keyword evidence="5" id="KW-0677">Repeat</keyword>
<organism evidence="12 13">
    <name type="scientific">Naegleria lovaniensis</name>
    <name type="common">Amoeba</name>
    <dbReference type="NCBI Taxonomy" id="51637"/>
    <lineage>
        <taxon>Eukaryota</taxon>
        <taxon>Discoba</taxon>
        <taxon>Heterolobosea</taxon>
        <taxon>Tetramitia</taxon>
        <taxon>Eutetramitia</taxon>
        <taxon>Vahlkampfiidae</taxon>
        <taxon>Naegleria</taxon>
    </lineage>
</organism>
<evidence type="ECO:0000256" key="8">
    <source>
        <dbReference type="PROSITE-ProRule" id="PRU00282"/>
    </source>
</evidence>
<dbReference type="RefSeq" id="XP_044555306.1">
    <property type="nucleotide sequence ID" value="XM_044696859.1"/>
</dbReference>
<dbReference type="PANTHER" id="PTHR45683">
    <property type="entry name" value="MITOCHONDRIAL NICOTINAMIDE ADENINE DINUCLEOTIDE TRANSPORTER 1-RELATED-RELATED"/>
    <property type="match status" value="1"/>
</dbReference>
<dbReference type="GO" id="GO:0016020">
    <property type="term" value="C:membrane"/>
    <property type="evidence" value="ECO:0007669"/>
    <property type="project" value="UniProtKB-SubCell"/>
</dbReference>
<dbReference type="EMBL" id="PYSW02000002">
    <property type="protein sequence ID" value="KAG2393412.1"/>
    <property type="molecule type" value="Genomic_DNA"/>
</dbReference>
<feature type="compositionally biased region" description="Polar residues" evidence="10">
    <location>
        <begin position="21"/>
        <end position="40"/>
    </location>
</feature>
<evidence type="ECO:0008006" key="14">
    <source>
        <dbReference type="Google" id="ProtNLM"/>
    </source>
</evidence>
<dbReference type="Proteomes" id="UP000816034">
    <property type="component" value="Unassembled WGS sequence"/>
</dbReference>
<evidence type="ECO:0000256" key="2">
    <source>
        <dbReference type="ARBA" id="ARBA00006375"/>
    </source>
</evidence>
<feature type="transmembrane region" description="Helical" evidence="11">
    <location>
        <begin position="53"/>
        <end position="75"/>
    </location>
</feature>
<dbReference type="InterPro" id="IPR023395">
    <property type="entry name" value="MCP_dom_sf"/>
</dbReference>
<evidence type="ECO:0000256" key="7">
    <source>
        <dbReference type="ARBA" id="ARBA00023136"/>
    </source>
</evidence>
<evidence type="ECO:0000256" key="9">
    <source>
        <dbReference type="RuleBase" id="RU000488"/>
    </source>
</evidence>
<dbReference type="InterPro" id="IPR002067">
    <property type="entry name" value="MCP"/>
</dbReference>
<feature type="repeat" description="Solcar" evidence="8">
    <location>
        <begin position="165"/>
        <end position="249"/>
    </location>
</feature>
<evidence type="ECO:0000256" key="11">
    <source>
        <dbReference type="SAM" id="Phobius"/>
    </source>
</evidence>
<evidence type="ECO:0000256" key="3">
    <source>
        <dbReference type="ARBA" id="ARBA00022448"/>
    </source>
</evidence>
<proteinExistence type="inferred from homology"/>
<dbReference type="InterPro" id="IPR018108">
    <property type="entry name" value="MCP_transmembrane"/>
</dbReference>
<feature type="transmembrane region" description="Helical" evidence="11">
    <location>
        <begin position="332"/>
        <end position="353"/>
    </location>
</feature>
<evidence type="ECO:0000313" key="13">
    <source>
        <dbReference type="Proteomes" id="UP000816034"/>
    </source>
</evidence>